<protein>
    <submittedName>
        <fullName evidence="7">S9 family peptidase</fullName>
    </submittedName>
</protein>
<dbReference type="SUPFAM" id="SSF53474">
    <property type="entry name" value="alpha/beta-Hydrolases"/>
    <property type="match status" value="1"/>
</dbReference>
<feature type="compositionally biased region" description="Basic and acidic residues" evidence="5">
    <location>
        <begin position="137"/>
        <end position="148"/>
    </location>
</feature>
<keyword evidence="8" id="KW-1185">Reference proteome</keyword>
<dbReference type="InterPro" id="IPR011659">
    <property type="entry name" value="WD40"/>
</dbReference>
<keyword evidence="4" id="KW-0720">Serine protease</keyword>
<keyword evidence="2" id="KW-0645">Protease</keyword>
<dbReference type="PANTHER" id="PTHR42776">
    <property type="entry name" value="SERINE PEPTIDASE S9 FAMILY MEMBER"/>
    <property type="match status" value="1"/>
</dbReference>
<evidence type="ECO:0000256" key="3">
    <source>
        <dbReference type="ARBA" id="ARBA00022801"/>
    </source>
</evidence>
<dbReference type="InterPro" id="IPR001375">
    <property type="entry name" value="Peptidase_S9_cat"/>
</dbReference>
<evidence type="ECO:0000256" key="2">
    <source>
        <dbReference type="ARBA" id="ARBA00022670"/>
    </source>
</evidence>
<dbReference type="Gene3D" id="2.120.10.30">
    <property type="entry name" value="TolB, C-terminal domain"/>
    <property type="match status" value="2"/>
</dbReference>
<dbReference type="GO" id="GO:0006508">
    <property type="term" value="P:proteolysis"/>
    <property type="evidence" value="ECO:0007669"/>
    <property type="project" value="UniProtKB-KW"/>
</dbReference>
<feature type="region of interest" description="Disordered" evidence="5">
    <location>
        <begin position="125"/>
        <end position="148"/>
    </location>
</feature>
<evidence type="ECO:0000313" key="8">
    <source>
        <dbReference type="Proteomes" id="UP001151071"/>
    </source>
</evidence>
<dbReference type="RefSeq" id="WP_271139498.1">
    <property type="nucleotide sequence ID" value="NZ_JAPYYP010000002.1"/>
</dbReference>
<reference evidence="7" key="1">
    <citation type="submission" date="2022-12" db="EMBL/GenBank/DDBJ databases">
        <title>Draft genome sequence of the thermophilic strain Brevibacillus thermoruber HT42, isolated from Los Humeros, Puebla, Mexico, with biotechnological potential.</title>
        <authorList>
            <person name="Lara Sanchez J."/>
            <person name="Solis Palacios R."/>
            <person name="Bustos Baena A.S."/>
            <person name="Ruz Baez A.E."/>
            <person name="Espinosa Luna G."/>
            <person name="Oliart Ros R.M."/>
        </authorList>
    </citation>
    <scope>NUCLEOTIDE SEQUENCE</scope>
    <source>
        <strain evidence="7">HT42</strain>
    </source>
</reference>
<proteinExistence type="inferred from homology"/>
<gene>
    <name evidence="7" type="ORF">O3V59_03050</name>
</gene>
<sequence>MTAEDLYRIAFLEDPQLSPDGTKVAYVVKSIDESRQYRSHLFVQGIEQDAPVQWTYGSVLDTALRWSPDGRSLAFVSNRSGQPQIWLFSAEGGEPRQLTTCRHGARQPVWSPDGTRILFSTRLSVDERADEEAPPSTDREASASAGDDRRVKRPIVIDRLKYKSDESGFFDGKYRHLAVLDLITGEVRQITEGPYDHDGGAWSPDGTMIAFTANRTDDPDRTLIADVYVVSIRTDEWRRLTNGTGVFSVPSWSPDGSRIACIGHEKEYAGATLKRIWTIDLVSGGMTCVTRDWDVHVGDVVIGDMRSDHADRPVLWTPDGTGVYFLASDRGSTGVYHAGLDGSVSSVAGGERHVYAVTMDRERKTAVLAASDPLNPGDLYRLSLTTGVERRLTRINQALLDEIVLSRPEPLAFEAEDGWQIHGWIMKPVGWREGETYPLILEIHGGPHMMYGYTFFHEMQMLASRGYAVLFTNPRGSHGYGQRFVDACRGDYGGKDYRDLMNAVDYAVKTFAFIDESRMGVTGGSYGGFMTNWIVGQTNRFRAAVTQRSISNWLSFYGVSDIGYFFAADEIGANLYDNPDKLWQHSPLRHAAQVETPLLILHGERDYRCPIEQAEQFYAALKHQDKAPVRLVRFPDANHELSRSGDPVLRVERLRLIADWFDQYVKAGAEERRNEYAKG</sequence>
<dbReference type="GO" id="GO:0004252">
    <property type="term" value="F:serine-type endopeptidase activity"/>
    <property type="evidence" value="ECO:0007669"/>
    <property type="project" value="TreeGrafter"/>
</dbReference>
<evidence type="ECO:0000313" key="7">
    <source>
        <dbReference type="EMBL" id="MDA5107325.1"/>
    </source>
</evidence>
<evidence type="ECO:0000256" key="5">
    <source>
        <dbReference type="SAM" id="MobiDB-lite"/>
    </source>
</evidence>
<evidence type="ECO:0000256" key="1">
    <source>
        <dbReference type="ARBA" id="ARBA00010040"/>
    </source>
</evidence>
<dbReference type="SUPFAM" id="SSF82171">
    <property type="entry name" value="DPP6 N-terminal domain-like"/>
    <property type="match status" value="1"/>
</dbReference>
<dbReference type="AlphaFoldDB" id="A0A9X3TMV8"/>
<name>A0A9X3TMV8_9BACL</name>
<dbReference type="EMBL" id="JAPYYP010000002">
    <property type="protein sequence ID" value="MDA5107325.1"/>
    <property type="molecule type" value="Genomic_DNA"/>
</dbReference>
<dbReference type="InterPro" id="IPR011042">
    <property type="entry name" value="6-blade_b-propeller_TolB-like"/>
</dbReference>
<comment type="caution">
    <text evidence="7">The sequence shown here is derived from an EMBL/GenBank/DDBJ whole genome shotgun (WGS) entry which is preliminary data.</text>
</comment>
<evidence type="ECO:0000256" key="4">
    <source>
        <dbReference type="ARBA" id="ARBA00022825"/>
    </source>
</evidence>
<dbReference type="PANTHER" id="PTHR42776:SF27">
    <property type="entry name" value="DIPEPTIDYL PEPTIDASE FAMILY MEMBER 6"/>
    <property type="match status" value="1"/>
</dbReference>
<feature type="domain" description="Peptidase S9 prolyl oligopeptidase catalytic" evidence="6">
    <location>
        <begin position="454"/>
        <end position="666"/>
    </location>
</feature>
<accession>A0A9X3TMV8</accession>
<dbReference type="Gene3D" id="3.40.50.1820">
    <property type="entry name" value="alpha/beta hydrolase"/>
    <property type="match status" value="1"/>
</dbReference>
<dbReference type="Pfam" id="PF00326">
    <property type="entry name" value="Peptidase_S9"/>
    <property type="match status" value="1"/>
</dbReference>
<organism evidence="7 8">
    <name type="scientific">Brevibacillus thermoruber</name>
    <dbReference type="NCBI Taxonomy" id="33942"/>
    <lineage>
        <taxon>Bacteria</taxon>
        <taxon>Bacillati</taxon>
        <taxon>Bacillota</taxon>
        <taxon>Bacilli</taxon>
        <taxon>Bacillales</taxon>
        <taxon>Paenibacillaceae</taxon>
        <taxon>Brevibacillus</taxon>
    </lineage>
</organism>
<dbReference type="Pfam" id="PF07676">
    <property type="entry name" value="PD40"/>
    <property type="match status" value="4"/>
</dbReference>
<evidence type="ECO:0000259" key="6">
    <source>
        <dbReference type="Pfam" id="PF00326"/>
    </source>
</evidence>
<dbReference type="InterPro" id="IPR029058">
    <property type="entry name" value="AB_hydrolase_fold"/>
</dbReference>
<dbReference type="FunFam" id="3.40.50.1820:FF:000028">
    <property type="entry name" value="S9 family peptidase"/>
    <property type="match status" value="1"/>
</dbReference>
<keyword evidence="3" id="KW-0378">Hydrolase</keyword>
<comment type="similarity">
    <text evidence="1">Belongs to the peptidase S9C family.</text>
</comment>
<dbReference type="Proteomes" id="UP001151071">
    <property type="component" value="Unassembled WGS sequence"/>
</dbReference>